<keyword evidence="2" id="KW-0732">Signal</keyword>
<gene>
    <name evidence="3" type="ORF">J2X31_000795</name>
</gene>
<feature type="chain" id="PRO_5047258053" evidence="2">
    <location>
        <begin position="20"/>
        <end position="96"/>
    </location>
</feature>
<protein>
    <submittedName>
        <fullName evidence="3">Uncharacterized protein</fullName>
    </submittedName>
</protein>
<dbReference type="RefSeq" id="WP_310024582.1">
    <property type="nucleotide sequence ID" value="NZ_JAVDVI010000002.1"/>
</dbReference>
<evidence type="ECO:0000256" key="2">
    <source>
        <dbReference type="SAM" id="SignalP"/>
    </source>
</evidence>
<reference evidence="3 4" key="1">
    <citation type="submission" date="2023-07" db="EMBL/GenBank/DDBJ databases">
        <title>Sorghum-associated microbial communities from plants grown in Nebraska, USA.</title>
        <authorList>
            <person name="Schachtman D."/>
        </authorList>
    </citation>
    <scope>NUCLEOTIDE SEQUENCE [LARGE SCALE GENOMIC DNA]</scope>
    <source>
        <strain evidence="3 4">3773</strain>
    </source>
</reference>
<evidence type="ECO:0000313" key="4">
    <source>
        <dbReference type="Proteomes" id="UP001255185"/>
    </source>
</evidence>
<comment type="caution">
    <text evidence="3">The sequence shown here is derived from an EMBL/GenBank/DDBJ whole genome shotgun (WGS) entry which is preliminary data.</text>
</comment>
<feature type="transmembrane region" description="Helical" evidence="1">
    <location>
        <begin position="70"/>
        <end position="87"/>
    </location>
</feature>
<sequence>MKKYIVLFVFLFGINVGFAQPGGPGDTCPCCDELLANPQDGPTPSEEADYYACTNACTAGESPCAPIDSGILLLLAFGTLLGVYKVYKNKKRQFEN</sequence>
<evidence type="ECO:0000313" key="3">
    <source>
        <dbReference type="EMBL" id="MDR6966797.1"/>
    </source>
</evidence>
<dbReference type="Proteomes" id="UP001255185">
    <property type="component" value="Unassembled WGS sequence"/>
</dbReference>
<keyword evidence="1" id="KW-1133">Transmembrane helix</keyword>
<keyword evidence="4" id="KW-1185">Reference proteome</keyword>
<keyword evidence="1" id="KW-0812">Transmembrane</keyword>
<keyword evidence="1" id="KW-0472">Membrane</keyword>
<name>A0ABU1TLE7_9FLAO</name>
<organism evidence="3 4">
    <name type="scientific">Flavobacterium arsenatis</name>
    <dbReference type="NCBI Taxonomy" id="1484332"/>
    <lineage>
        <taxon>Bacteria</taxon>
        <taxon>Pseudomonadati</taxon>
        <taxon>Bacteroidota</taxon>
        <taxon>Flavobacteriia</taxon>
        <taxon>Flavobacteriales</taxon>
        <taxon>Flavobacteriaceae</taxon>
        <taxon>Flavobacterium</taxon>
    </lineage>
</organism>
<feature type="signal peptide" evidence="2">
    <location>
        <begin position="1"/>
        <end position="19"/>
    </location>
</feature>
<proteinExistence type="predicted"/>
<dbReference type="InterPro" id="IPR058207">
    <property type="entry name" value="PID_CTERM"/>
</dbReference>
<evidence type="ECO:0000256" key="1">
    <source>
        <dbReference type="SAM" id="Phobius"/>
    </source>
</evidence>
<dbReference type="NCBIfam" id="NF046080">
    <property type="entry name" value="PID_CTERM"/>
    <property type="match status" value="1"/>
</dbReference>
<dbReference type="EMBL" id="JAVDVI010000002">
    <property type="protein sequence ID" value="MDR6966797.1"/>
    <property type="molecule type" value="Genomic_DNA"/>
</dbReference>
<accession>A0ABU1TLE7</accession>